<feature type="region of interest" description="Disordered" evidence="1">
    <location>
        <begin position="55"/>
        <end position="104"/>
    </location>
</feature>
<feature type="compositionally biased region" description="Low complexity" evidence="1">
    <location>
        <begin position="55"/>
        <end position="75"/>
    </location>
</feature>
<evidence type="ECO:0000313" key="3">
    <source>
        <dbReference type="Proteomes" id="UP000799436"/>
    </source>
</evidence>
<feature type="compositionally biased region" description="Low complexity" evidence="1">
    <location>
        <begin position="86"/>
        <end position="104"/>
    </location>
</feature>
<evidence type="ECO:0000313" key="2">
    <source>
        <dbReference type="EMBL" id="KAF2767921.1"/>
    </source>
</evidence>
<gene>
    <name evidence="2" type="ORF">EJ03DRAFT_139656</name>
</gene>
<sequence length="104" mass="10941">MKSLTRDWVAELSRRSTEGRSAWLAVEDEDIPVMVWVARCCWASDAAAACGVLVPSSSSWPSSGSSSYSSSSFDPSDSKESSWPISTVTGSPSSSTNVPSSASK</sequence>
<dbReference type="EMBL" id="ML995850">
    <property type="protein sequence ID" value="KAF2767921.1"/>
    <property type="molecule type" value="Genomic_DNA"/>
</dbReference>
<name>A0A6G1L4S0_9PEZI</name>
<keyword evidence="3" id="KW-1185">Reference proteome</keyword>
<dbReference type="AlphaFoldDB" id="A0A6G1L4S0"/>
<proteinExistence type="predicted"/>
<evidence type="ECO:0000256" key="1">
    <source>
        <dbReference type="SAM" id="MobiDB-lite"/>
    </source>
</evidence>
<protein>
    <submittedName>
        <fullName evidence="2">Uncharacterized protein</fullName>
    </submittedName>
</protein>
<accession>A0A6G1L4S0</accession>
<organism evidence="2 3">
    <name type="scientific">Teratosphaeria nubilosa</name>
    <dbReference type="NCBI Taxonomy" id="161662"/>
    <lineage>
        <taxon>Eukaryota</taxon>
        <taxon>Fungi</taxon>
        <taxon>Dikarya</taxon>
        <taxon>Ascomycota</taxon>
        <taxon>Pezizomycotina</taxon>
        <taxon>Dothideomycetes</taxon>
        <taxon>Dothideomycetidae</taxon>
        <taxon>Mycosphaerellales</taxon>
        <taxon>Teratosphaeriaceae</taxon>
        <taxon>Teratosphaeria</taxon>
    </lineage>
</organism>
<reference evidence="2" key="1">
    <citation type="journal article" date="2020" name="Stud. Mycol.">
        <title>101 Dothideomycetes genomes: a test case for predicting lifestyles and emergence of pathogens.</title>
        <authorList>
            <person name="Haridas S."/>
            <person name="Albert R."/>
            <person name="Binder M."/>
            <person name="Bloem J."/>
            <person name="Labutti K."/>
            <person name="Salamov A."/>
            <person name="Andreopoulos B."/>
            <person name="Baker S."/>
            <person name="Barry K."/>
            <person name="Bills G."/>
            <person name="Bluhm B."/>
            <person name="Cannon C."/>
            <person name="Castanera R."/>
            <person name="Culley D."/>
            <person name="Daum C."/>
            <person name="Ezra D."/>
            <person name="Gonzalez J."/>
            <person name="Henrissat B."/>
            <person name="Kuo A."/>
            <person name="Liang C."/>
            <person name="Lipzen A."/>
            <person name="Lutzoni F."/>
            <person name="Magnuson J."/>
            <person name="Mondo S."/>
            <person name="Nolan M."/>
            <person name="Ohm R."/>
            <person name="Pangilinan J."/>
            <person name="Park H.-J."/>
            <person name="Ramirez L."/>
            <person name="Alfaro M."/>
            <person name="Sun H."/>
            <person name="Tritt A."/>
            <person name="Yoshinaga Y."/>
            <person name="Zwiers L.-H."/>
            <person name="Turgeon B."/>
            <person name="Goodwin S."/>
            <person name="Spatafora J."/>
            <person name="Crous P."/>
            <person name="Grigoriev I."/>
        </authorList>
    </citation>
    <scope>NUCLEOTIDE SEQUENCE</scope>
    <source>
        <strain evidence="2">CBS 116005</strain>
    </source>
</reference>
<dbReference type="Proteomes" id="UP000799436">
    <property type="component" value="Unassembled WGS sequence"/>
</dbReference>